<proteinExistence type="predicted"/>
<dbReference type="RefSeq" id="WP_371952851.1">
    <property type="nucleotide sequence ID" value="NZ_JAXCEI010000013.1"/>
</dbReference>
<feature type="region of interest" description="Disordered" evidence="1">
    <location>
        <begin position="74"/>
        <end position="102"/>
    </location>
</feature>
<evidence type="ECO:0000313" key="2">
    <source>
        <dbReference type="EMBL" id="MFA1542559.1"/>
    </source>
</evidence>
<name>A0ABV4QKT6_9ACTN</name>
<sequence>MPARRPVADAAALLTVDAGAVERATERLRALVRRLRDDPATPPWFADAAAAHLAAGAIAAADLALAASGLRALSESSRRTTAPRHEDEPGFGPRCTGRGPGI</sequence>
<dbReference type="Proteomes" id="UP001569963">
    <property type="component" value="Unassembled WGS sequence"/>
</dbReference>
<keyword evidence="3" id="KW-1185">Reference proteome</keyword>
<protein>
    <submittedName>
        <fullName evidence="2">Uncharacterized protein</fullName>
    </submittedName>
</protein>
<evidence type="ECO:0000313" key="3">
    <source>
        <dbReference type="Proteomes" id="UP001569963"/>
    </source>
</evidence>
<reference evidence="2 3" key="1">
    <citation type="submission" date="2023-11" db="EMBL/GenBank/DDBJ databases">
        <title>Actinomadura monticuli sp. nov., isolated from volcanic ash.</title>
        <authorList>
            <person name="Lee S.D."/>
            <person name="Yang H."/>
            <person name="Kim I.S."/>
        </authorList>
    </citation>
    <scope>NUCLEOTIDE SEQUENCE [LARGE SCALE GENOMIC DNA]</scope>
    <source>
        <strain evidence="2 3">DLS-62</strain>
    </source>
</reference>
<gene>
    <name evidence="2" type="ORF">SM611_26775</name>
</gene>
<evidence type="ECO:0000256" key="1">
    <source>
        <dbReference type="SAM" id="MobiDB-lite"/>
    </source>
</evidence>
<organism evidence="2 3">
    <name type="scientific">Actinomadura monticuli</name>
    <dbReference type="NCBI Taxonomy" id="3097367"/>
    <lineage>
        <taxon>Bacteria</taxon>
        <taxon>Bacillati</taxon>
        <taxon>Actinomycetota</taxon>
        <taxon>Actinomycetes</taxon>
        <taxon>Streptosporangiales</taxon>
        <taxon>Thermomonosporaceae</taxon>
        <taxon>Actinomadura</taxon>
    </lineage>
</organism>
<accession>A0ABV4QKT6</accession>
<dbReference type="EMBL" id="JAXCEI010000013">
    <property type="protein sequence ID" value="MFA1542559.1"/>
    <property type="molecule type" value="Genomic_DNA"/>
</dbReference>
<comment type="caution">
    <text evidence="2">The sequence shown here is derived from an EMBL/GenBank/DDBJ whole genome shotgun (WGS) entry which is preliminary data.</text>
</comment>